<proteinExistence type="predicted"/>
<dbReference type="GO" id="GO:0016709">
    <property type="term" value="F:oxidoreductase activity, acting on paired donors, with incorporation or reduction of molecular oxygen, NAD(P)H as one donor, and incorporation of one atom of oxygen"/>
    <property type="evidence" value="ECO:0007669"/>
    <property type="project" value="UniProtKB-ARBA"/>
</dbReference>
<sequence length="189" mass="20826">MNYTSPEILIVGGGPSGLILALSLARNNVPVRLIEKSTTERVGQRGSGISPRTFEVFESLGVVDDVLKQVIKVPNFCVFKMPGGTEIINDFNMEEYVDPTPSIPYPNLMLLGQDLLDKILCAELAKHQCCQIDLGAELQSLKQWEDRVEVVIIRHDLSQDTFDSIDPVVAHSSPEDPPVAPVVEHASYK</sequence>
<dbReference type="AlphaFoldDB" id="A0A8H7XSE9"/>
<dbReference type="InterPro" id="IPR002938">
    <property type="entry name" value="FAD-bd"/>
</dbReference>
<evidence type="ECO:0000256" key="2">
    <source>
        <dbReference type="ARBA" id="ARBA00022630"/>
    </source>
</evidence>
<organism evidence="7">
    <name type="scientific">Psilocybe cubensis</name>
    <name type="common">Psychedelic mushroom</name>
    <name type="synonym">Stropharia cubensis</name>
    <dbReference type="NCBI Taxonomy" id="181762"/>
    <lineage>
        <taxon>Eukaryota</taxon>
        <taxon>Fungi</taxon>
        <taxon>Dikarya</taxon>
        <taxon>Basidiomycota</taxon>
        <taxon>Agaricomycotina</taxon>
        <taxon>Agaricomycetes</taxon>
        <taxon>Agaricomycetidae</taxon>
        <taxon>Agaricales</taxon>
        <taxon>Agaricineae</taxon>
        <taxon>Strophariaceae</taxon>
        <taxon>Psilocybe</taxon>
    </lineage>
</organism>
<comment type="caution">
    <text evidence="7">The sequence shown here is derived from an EMBL/GenBank/DDBJ whole genome shotgun (WGS) entry which is preliminary data.</text>
</comment>
<dbReference type="SUPFAM" id="SSF51905">
    <property type="entry name" value="FAD/NAD(P)-binding domain"/>
    <property type="match status" value="1"/>
</dbReference>
<feature type="domain" description="FAD-binding" evidence="6">
    <location>
        <begin position="7"/>
        <end position="158"/>
    </location>
</feature>
<keyword evidence="2" id="KW-0285">Flavoprotein</keyword>
<evidence type="ECO:0000259" key="6">
    <source>
        <dbReference type="Pfam" id="PF01494"/>
    </source>
</evidence>
<dbReference type="PANTHER" id="PTHR43004:SF19">
    <property type="entry name" value="BINDING MONOOXYGENASE, PUTATIVE (JCVI)-RELATED"/>
    <property type="match status" value="1"/>
</dbReference>
<evidence type="ECO:0000313" key="7">
    <source>
        <dbReference type="EMBL" id="KAG5164835.1"/>
    </source>
</evidence>
<dbReference type="EMBL" id="JAFIQS010000011">
    <property type="protein sequence ID" value="KAG5164835.1"/>
    <property type="molecule type" value="Genomic_DNA"/>
</dbReference>
<evidence type="ECO:0000256" key="3">
    <source>
        <dbReference type="ARBA" id="ARBA00022827"/>
    </source>
</evidence>
<reference evidence="7" key="1">
    <citation type="submission" date="2021-02" db="EMBL/GenBank/DDBJ databases">
        <title>Psilocybe cubensis genome.</title>
        <authorList>
            <person name="Mckernan K.J."/>
            <person name="Crawford S."/>
            <person name="Trippe A."/>
            <person name="Kane L.T."/>
            <person name="Mclaughlin S."/>
        </authorList>
    </citation>
    <scope>NUCLEOTIDE SEQUENCE [LARGE SCALE GENOMIC DNA]</scope>
    <source>
        <strain evidence="7">MGC-MH-2018</strain>
    </source>
</reference>
<feature type="region of interest" description="Disordered" evidence="5">
    <location>
        <begin position="166"/>
        <end position="189"/>
    </location>
</feature>
<dbReference type="GO" id="GO:0071949">
    <property type="term" value="F:FAD binding"/>
    <property type="evidence" value="ECO:0007669"/>
    <property type="project" value="InterPro"/>
</dbReference>
<dbReference type="InterPro" id="IPR036188">
    <property type="entry name" value="FAD/NAD-bd_sf"/>
</dbReference>
<dbReference type="Pfam" id="PF01494">
    <property type="entry name" value="FAD_binding_3"/>
    <property type="match status" value="1"/>
</dbReference>
<keyword evidence="3" id="KW-0274">FAD</keyword>
<dbReference type="PANTHER" id="PTHR43004">
    <property type="entry name" value="TRK SYSTEM POTASSIUM UPTAKE PROTEIN"/>
    <property type="match status" value="1"/>
</dbReference>
<protein>
    <recommendedName>
        <fullName evidence="6">FAD-binding domain-containing protein</fullName>
    </recommendedName>
</protein>
<evidence type="ECO:0000256" key="4">
    <source>
        <dbReference type="ARBA" id="ARBA00023002"/>
    </source>
</evidence>
<accession>A0A8H7XSE9</accession>
<name>A0A8H7XSE9_PSICU</name>
<gene>
    <name evidence="7" type="ORF">JR316_010479</name>
</gene>
<dbReference type="Gene3D" id="3.50.50.60">
    <property type="entry name" value="FAD/NAD(P)-binding domain"/>
    <property type="match status" value="1"/>
</dbReference>
<evidence type="ECO:0000256" key="1">
    <source>
        <dbReference type="ARBA" id="ARBA00001974"/>
    </source>
</evidence>
<comment type="cofactor">
    <cofactor evidence="1">
        <name>FAD</name>
        <dbReference type="ChEBI" id="CHEBI:57692"/>
    </cofactor>
</comment>
<dbReference type="OrthoDB" id="2690153at2759"/>
<evidence type="ECO:0000256" key="5">
    <source>
        <dbReference type="SAM" id="MobiDB-lite"/>
    </source>
</evidence>
<keyword evidence="4" id="KW-0560">Oxidoreductase</keyword>
<dbReference type="InterPro" id="IPR050641">
    <property type="entry name" value="RIFMO-like"/>
</dbReference>